<dbReference type="EMBL" id="ML732227">
    <property type="protein sequence ID" value="KAB8073407.1"/>
    <property type="molecule type" value="Genomic_DNA"/>
</dbReference>
<dbReference type="AlphaFoldDB" id="A0A5N5X080"/>
<dbReference type="Proteomes" id="UP000326565">
    <property type="component" value="Unassembled WGS sequence"/>
</dbReference>
<proteinExistence type="predicted"/>
<sequence>MVLVGCSGPCPRQEALGYDLRSYHSCFTTFTTLFGSAIPASLSGILETISVILPSSNTTPMPVTTASLP</sequence>
<evidence type="ECO:0000313" key="2">
    <source>
        <dbReference type="Proteomes" id="UP000326565"/>
    </source>
</evidence>
<reference evidence="1 2" key="1">
    <citation type="submission" date="2019-04" db="EMBL/GenBank/DDBJ databases">
        <title>Friends and foes A comparative genomics study of 23 Aspergillus species from section Flavi.</title>
        <authorList>
            <consortium name="DOE Joint Genome Institute"/>
            <person name="Kjaerbolling I."/>
            <person name="Vesth T."/>
            <person name="Frisvad J.C."/>
            <person name="Nybo J.L."/>
            <person name="Theobald S."/>
            <person name="Kildgaard S."/>
            <person name="Isbrandt T."/>
            <person name="Kuo A."/>
            <person name="Sato A."/>
            <person name="Lyhne E.K."/>
            <person name="Kogle M.E."/>
            <person name="Wiebenga A."/>
            <person name="Kun R.S."/>
            <person name="Lubbers R.J."/>
            <person name="Makela M.R."/>
            <person name="Barry K."/>
            <person name="Chovatia M."/>
            <person name="Clum A."/>
            <person name="Daum C."/>
            <person name="Haridas S."/>
            <person name="He G."/>
            <person name="LaButti K."/>
            <person name="Lipzen A."/>
            <person name="Mondo S."/>
            <person name="Riley R."/>
            <person name="Salamov A."/>
            <person name="Simmons B.A."/>
            <person name="Magnuson J.K."/>
            <person name="Henrissat B."/>
            <person name="Mortensen U.H."/>
            <person name="Larsen T.O."/>
            <person name="Devries R.P."/>
            <person name="Grigoriev I.V."/>
            <person name="Machida M."/>
            <person name="Baker S.E."/>
            <person name="Andersen M.R."/>
        </authorList>
    </citation>
    <scope>NUCLEOTIDE SEQUENCE [LARGE SCALE GENOMIC DNA]</scope>
    <source>
        <strain evidence="1 2">CBS 151.66</strain>
    </source>
</reference>
<keyword evidence="2" id="KW-1185">Reference proteome</keyword>
<gene>
    <name evidence="1" type="ORF">BDV29DRAFT_175511</name>
</gene>
<evidence type="ECO:0000313" key="1">
    <source>
        <dbReference type="EMBL" id="KAB8073407.1"/>
    </source>
</evidence>
<protein>
    <submittedName>
        <fullName evidence="1">Uncharacterized protein</fullName>
    </submittedName>
</protein>
<accession>A0A5N5X080</accession>
<organism evidence="1 2">
    <name type="scientific">Aspergillus leporis</name>
    <dbReference type="NCBI Taxonomy" id="41062"/>
    <lineage>
        <taxon>Eukaryota</taxon>
        <taxon>Fungi</taxon>
        <taxon>Dikarya</taxon>
        <taxon>Ascomycota</taxon>
        <taxon>Pezizomycotina</taxon>
        <taxon>Eurotiomycetes</taxon>
        <taxon>Eurotiomycetidae</taxon>
        <taxon>Eurotiales</taxon>
        <taxon>Aspergillaceae</taxon>
        <taxon>Aspergillus</taxon>
        <taxon>Aspergillus subgen. Circumdati</taxon>
    </lineage>
</organism>
<name>A0A5N5X080_9EURO</name>